<organism evidence="2">
    <name type="scientific">Gracilinema caldarium</name>
    <dbReference type="NCBI Taxonomy" id="215591"/>
    <lineage>
        <taxon>Bacteria</taxon>
        <taxon>Pseudomonadati</taxon>
        <taxon>Spirochaetota</taxon>
        <taxon>Spirochaetia</taxon>
        <taxon>Spirochaetales</taxon>
        <taxon>Breznakiellaceae</taxon>
        <taxon>Gracilinema</taxon>
    </lineage>
</organism>
<accession>A0A7C3DZ90</accession>
<evidence type="ECO:0000313" key="2">
    <source>
        <dbReference type="EMBL" id="HFH28048.1"/>
    </source>
</evidence>
<gene>
    <name evidence="2" type="ORF">ENS59_00835</name>
</gene>
<feature type="transmembrane region" description="Helical" evidence="1">
    <location>
        <begin position="47"/>
        <end position="69"/>
    </location>
</feature>
<keyword evidence="1" id="KW-0472">Membrane</keyword>
<keyword evidence="1" id="KW-0812">Transmembrane</keyword>
<evidence type="ECO:0000256" key="1">
    <source>
        <dbReference type="SAM" id="Phobius"/>
    </source>
</evidence>
<dbReference type="AlphaFoldDB" id="A0A7C3DZ90"/>
<reference evidence="2" key="1">
    <citation type="journal article" date="2020" name="mSystems">
        <title>Genome- and Community-Level Interaction Insights into Carbon Utilization and Element Cycling Functions of Hydrothermarchaeota in Hydrothermal Sediment.</title>
        <authorList>
            <person name="Zhou Z."/>
            <person name="Liu Y."/>
            <person name="Xu W."/>
            <person name="Pan J."/>
            <person name="Luo Z.H."/>
            <person name="Li M."/>
        </authorList>
    </citation>
    <scope>NUCLEOTIDE SEQUENCE [LARGE SCALE GENOMIC DNA]</scope>
    <source>
        <strain evidence="2">SpSt-503</strain>
    </source>
</reference>
<dbReference type="EMBL" id="DSVL01000027">
    <property type="protein sequence ID" value="HFH28048.1"/>
    <property type="molecule type" value="Genomic_DNA"/>
</dbReference>
<sequence length="140" mass="15040">MIDIDPVLLTSFTLYSRLEQIALIPIWSLSSAVAAIAGQITPWMATATFFALPVFMITTIMSTAGFAGMSLAFTAYSIYFLNVPFCMLGAYVIGRTITSILGAIVPASLLILGSGMIAGILFFRSLESGRLKIRMSAVKE</sequence>
<proteinExistence type="predicted"/>
<feature type="transmembrane region" description="Helical" evidence="1">
    <location>
        <begin position="100"/>
        <end position="123"/>
    </location>
</feature>
<protein>
    <submittedName>
        <fullName evidence="2">Uncharacterized protein</fullName>
    </submittedName>
</protein>
<keyword evidence="1" id="KW-1133">Transmembrane helix</keyword>
<name>A0A7C3DZ90_9SPIR</name>
<feature type="transmembrane region" description="Helical" evidence="1">
    <location>
        <begin position="76"/>
        <end position="94"/>
    </location>
</feature>
<comment type="caution">
    <text evidence="2">The sequence shown here is derived from an EMBL/GenBank/DDBJ whole genome shotgun (WGS) entry which is preliminary data.</text>
</comment>
<feature type="transmembrane region" description="Helical" evidence="1">
    <location>
        <begin position="21"/>
        <end position="41"/>
    </location>
</feature>